<feature type="binding site" evidence="10">
    <location>
        <position position="130"/>
    </location>
    <ligand>
        <name>Fe cation</name>
        <dbReference type="ChEBI" id="CHEBI:24875"/>
        <label>2</label>
    </ligand>
</feature>
<feature type="binding site" evidence="10">
    <location>
        <position position="94"/>
    </location>
    <ligand>
        <name>Fe cation</name>
        <dbReference type="ChEBI" id="CHEBI:24875"/>
        <label>2</label>
    </ligand>
</feature>
<feature type="binding site" evidence="10">
    <location>
        <position position="51"/>
    </location>
    <ligand>
        <name>Fe cation</name>
        <dbReference type="ChEBI" id="CHEBI:24875"/>
        <label>1</label>
    </ligand>
</feature>
<evidence type="ECO:0000256" key="4">
    <source>
        <dbReference type="ARBA" id="ARBA00022617"/>
    </source>
</evidence>
<dbReference type="PIRSF" id="PIRSF002560">
    <property type="entry name" value="Bacterioferritin"/>
    <property type="match status" value="1"/>
</dbReference>
<feature type="binding site" evidence="10">
    <location>
        <position position="127"/>
    </location>
    <ligand>
        <name>Fe cation</name>
        <dbReference type="ChEBI" id="CHEBI:24875"/>
        <label>1</label>
    </ligand>
</feature>
<feature type="binding site" evidence="10">
    <location>
        <position position="51"/>
    </location>
    <ligand>
        <name>Fe cation</name>
        <dbReference type="ChEBI" id="CHEBI:24875"/>
        <label>2</label>
    </ligand>
</feature>
<dbReference type="GO" id="GO:0006879">
    <property type="term" value="P:intracellular iron ion homeostasis"/>
    <property type="evidence" value="ECO:0007669"/>
    <property type="project" value="UniProtKB-KW"/>
</dbReference>
<dbReference type="Pfam" id="PF00210">
    <property type="entry name" value="Ferritin"/>
    <property type="match status" value="1"/>
</dbReference>
<evidence type="ECO:0000256" key="11">
    <source>
        <dbReference type="RuleBase" id="RU000623"/>
    </source>
</evidence>
<dbReference type="RefSeq" id="WP_133868550.1">
    <property type="nucleotide sequence ID" value="NZ_SOAU01000001.1"/>
</dbReference>
<evidence type="ECO:0000313" key="13">
    <source>
        <dbReference type="EMBL" id="TDT16152.1"/>
    </source>
</evidence>
<feature type="binding site" evidence="10">
    <location>
        <position position="18"/>
    </location>
    <ligand>
        <name>Fe cation</name>
        <dbReference type="ChEBI" id="CHEBI:24875"/>
        <label>1</label>
    </ligand>
</feature>
<evidence type="ECO:0000256" key="3">
    <source>
        <dbReference type="ARBA" id="ARBA00022434"/>
    </source>
</evidence>
<dbReference type="InterPro" id="IPR012347">
    <property type="entry name" value="Ferritin-like"/>
</dbReference>
<comment type="subunit">
    <text evidence="2">Homooligomer of 24 subunits, arranged as 12 dimers, that are packed together to form an approximately spherical molecule with a central cavity, in which large amounts of iron can be deposited.</text>
</comment>
<dbReference type="EC" id="1.16.3.1" evidence="9"/>
<comment type="caution">
    <text evidence="13">The sequence shown here is derived from an EMBL/GenBank/DDBJ whole genome shotgun (WGS) entry which is preliminary data.</text>
</comment>
<dbReference type="GO" id="GO:0020037">
    <property type="term" value="F:heme binding"/>
    <property type="evidence" value="ECO:0007669"/>
    <property type="project" value="TreeGrafter"/>
</dbReference>
<dbReference type="InterPro" id="IPR008331">
    <property type="entry name" value="Ferritin_DPS_dom"/>
</dbReference>
<feature type="binding site" evidence="10">
    <location>
        <position position="50"/>
    </location>
    <ligand>
        <name>Fe cation</name>
        <dbReference type="ChEBI" id="CHEBI:24875"/>
        <label>3</label>
    </ligand>
</feature>
<protein>
    <recommendedName>
        <fullName evidence="9 11">Bacterioferritin</fullName>
        <ecNumber evidence="9">1.16.3.1</ecNumber>
    </recommendedName>
</protein>
<name>A0A4R7HY62_9ACTN</name>
<dbReference type="InterPro" id="IPR009078">
    <property type="entry name" value="Ferritin-like_SF"/>
</dbReference>
<comment type="catalytic activity">
    <reaction evidence="8 9">
        <text>4 Fe(2+) + O2 + 4 H(+) = 4 Fe(3+) + 2 H2O</text>
        <dbReference type="Rhea" id="RHEA:11148"/>
        <dbReference type="ChEBI" id="CHEBI:15377"/>
        <dbReference type="ChEBI" id="CHEBI:15378"/>
        <dbReference type="ChEBI" id="CHEBI:15379"/>
        <dbReference type="ChEBI" id="CHEBI:29033"/>
        <dbReference type="ChEBI" id="CHEBI:29034"/>
        <dbReference type="EC" id="1.16.3.1"/>
    </reaction>
</comment>
<gene>
    <name evidence="13" type="ORF">BDK89_1734</name>
</gene>
<feature type="binding site" evidence="10">
    <location>
        <position position="127"/>
    </location>
    <ligand>
        <name>Fe cation</name>
        <dbReference type="ChEBI" id="CHEBI:24875"/>
        <label>2</label>
    </ligand>
</feature>
<dbReference type="GO" id="GO:0004322">
    <property type="term" value="F:ferroxidase activity"/>
    <property type="evidence" value="ECO:0007669"/>
    <property type="project" value="UniProtKB-EC"/>
</dbReference>
<dbReference type="FunFam" id="1.20.1260.10:FF:000005">
    <property type="entry name" value="Bacterioferritin"/>
    <property type="match status" value="1"/>
</dbReference>
<feature type="domain" description="Ferritin-like diiron" evidence="12">
    <location>
        <begin position="1"/>
        <end position="145"/>
    </location>
</feature>
<dbReference type="GO" id="GO:0006826">
    <property type="term" value="P:iron ion transport"/>
    <property type="evidence" value="ECO:0007669"/>
    <property type="project" value="InterPro"/>
</dbReference>
<evidence type="ECO:0000256" key="8">
    <source>
        <dbReference type="ARBA" id="ARBA00047990"/>
    </source>
</evidence>
<dbReference type="OrthoDB" id="9800505at2"/>
<proteinExistence type="inferred from homology"/>
<comment type="function">
    <text evidence="9">Iron-storage protein, whose ferroxidase center binds Fe(2+), oxidizes it using dioxygen to Fe(3+), and participates in the subsequent Fe(3+) oxide mineral core formation within the central cavity of the BFR protein shell.</text>
</comment>
<dbReference type="GO" id="GO:0005829">
    <property type="term" value="C:cytosol"/>
    <property type="evidence" value="ECO:0007669"/>
    <property type="project" value="TreeGrafter"/>
</dbReference>
<sequence>MQGNPEIIELLNEVLTAELTAINQYFLHAKIMDDWGYKKLGDYTKHESIDEMKHAEAVTDRILLLDGLPNYQRYFPLRIGETVPEMFQADLELEYTAVERLNRAIAKSVEVGDNGSRELFEQILVSEEEHIDWLETQLTAISQIGVENYLSQQLGE</sequence>
<feature type="binding site" description="axial binding residue" evidence="10">
    <location>
        <position position="52"/>
    </location>
    <ligand>
        <name>heme b</name>
        <dbReference type="ChEBI" id="CHEBI:60344"/>
        <note>ligand shared between dimeric partners</note>
    </ligand>
    <ligandPart>
        <name>Fe</name>
        <dbReference type="ChEBI" id="CHEBI:18248"/>
    </ligandPart>
</feature>
<keyword evidence="4 11" id="KW-0349">Heme</keyword>
<dbReference type="Gene3D" id="1.20.1260.10">
    <property type="match status" value="1"/>
</dbReference>
<evidence type="ECO:0000256" key="10">
    <source>
        <dbReference type="PIRSR" id="PIRSR002560-1"/>
    </source>
</evidence>
<dbReference type="Proteomes" id="UP000294558">
    <property type="component" value="Unassembled WGS sequence"/>
</dbReference>
<dbReference type="PROSITE" id="PS00549">
    <property type="entry name" value="BACTERIOFERRITIN"/>
    <property type="match status" value="1"/>
</dbReference>
<dbReference type="GO" id="GO:0008199">
    <property type="term" value="F:ferric iron binding"/>
    <property type="evidence" value="ECO:0007669"/>
    <property type="project" value="InterPro"/>
</dbReference>
<evidence type="ECO:0000256" key="9">
    <source>
        <dbReference type="PIRNR" id="PIRNR002560"/>
    </source>
</evidence>
<feature type="binding site" evidence="10">
    <location>
        <position position="46"/>
    </location>
    <ligand>
        <name>Fe cation</name>
        <dbReference type="ChEBI" id="CHEBI:24875"/>
        <label>3</label>
    </ligand>
</feature>
<dbReference type="PANTHER" id="PTHR30295:SF0">
    <property type="entry name" value="BACTERIOFERRITIN"/>
    <property type="match status" value="1"/>
</dbReference>
<evidence type="ECO:0000256" key="1">
    <source>
        <dbReference type="ARBA" id="ARBA00001970"/>
    </source>
</evidence>
<evidence type="ECO:0000313" key="14">
    <source>
        <dbReference type="Proteomes" id="UP000294558"/>
    </source>
</evidence>
<dbReference type="EMBL" id="SOAU01000001">
    <property type="protein sequence ID" value="TDT16152.1"/>
    <property type="molecule type" value="Genomic_DNA"/>
</dbReference>
<dbReference type="CDD" id="cd00907">
    <property type="entry name" value="Bacterioferritin"/>
    <property type="match status" value="1"/>
</dbReference>
<organism evidence="13 14">
    <name type="scientific">Ilumatobacter fluminis</name>
    <dbReference type="NCBI Taxonomy" id="467091"/>
    <lineage>
        <taxon>Bacteria</taxon>
        <taxon>Bacillati</taxon>
        <taxon>Actinomycetota</taxon>
        <taxon>Acidimicrobiia</taxon>
        <taxon>Acidimicrobiales</taxon>
        <taxon>Ilumatobacteraceae</taxon>
        <taxon>Ilumatobacter</taxon>
    </lineage>
</organism>
<keyword evidence="14" id="KW-1185">Reference proteome</keyword>
<dbReference type="PANTHER" id="PTHR30295">
    <property type="entry name" value="BACTERIOFERRITIN"/>
    <property type="match status" value="1"/>
</dbReference>
<dbReference type="PRINTS" id="PR00601">
    <property type="entry name" value="BACFERRITIN"/>
</dbReference>
<dbReference type="NCBIfam" id="TIGR00754">
    <property type="entry name" value="bfr"/>
    <property type="match status" value="1"/>
</dbReference>
<evidence type="ECO:0000259" key="12">
    <source>
        <dbReference type="PROSITE" id="PS50905"/>
    </source>
</evidence>
<evidence type="ECO:0000256" key="7">
    <source>
        <dbReference type="ARBA" id="ARBA00036243"/>
    </source>
</evidence>
<comment type="catalytic activity">
    <reaction evidence="7">
        <text>Fe(2+)(in) = Fe(2+)(out)</text>
        <dbReference type="Rhea" id="RHEA:28486"/>
        <dbReference type="ChEBI" id="CHEBI:29033"/>
    </reaction>
</comment>
<evidence type="ECO:0000256" key="5">
    <source>
        <dbReference type="ARBA" id="ARBA00022723"/>
    </source>
</evidence>
<dbReference type="InterPro" id="IPR009040">
    <property type="entry name" value="Ferritin-like_diiron"/>
</dbReference>
<keyword evidence="5 9" id="KW-0479">Metal-binding</keyword>
<comment type="cofactor">
    <cofactor evidence="1">
        <name>heme b</name>
        <dbReference type="ChEBI" id="CHEBI:60344"/>
    </cofactor>
</comment>
<dbReference type="SUPFAM" id="SSF47240">
    <property type="entry name" value="Ferritin-like"/>
    <property type="match status" value="1"/>
</dbReference>
<reference evidence="13 14" key="1">
    <citation type="submission" date="2019-03" db="EMBL/GenBank/DDBJ databases">
        <title>Sequencing the genomes of 1000 actinobacteria strains.</title>
        <authorList>
            <person name="Klenk H.-P."/>
        </authorList>
    </citation>
    <scope>NUCLEOTIDE SEQUENCE [LARGE SCALE GENOMIC DNA]</scope>
    <source>
        <strain evidence="13 14">DSM 18936</strain>
    </source>
</reference>
<evidence type="ECO:0000256" key="2">
    <source>
        <dbReference type="ARBA" id="ARBA00011637"/>
    </source>
</evidence>
<evidence type="ECO:0000256" key="6">
    <source>
        <dbReference type="ARBA" id="ARBA00023004"/>
    </source>
</evidence>
<feature type="binding site" evidence="10">
    <location>
        <position position="54"/>
    </location>
    <ligand>
        <name>Fe cation</name>
        <dbReference type="ChEBI" id="CHEBI:24875"/>
        <label>1</label>
    </ligand>
</feature>
<dbReference type="AlphaFoldDB" id="A0A4R7HY62"/>
<dbReference type="InterPro" id="IPR002024">
    <property type="entry name" value="Bacterioferritin"/>
</dbReference>
<keyword evidence="3 9" id="KW-0409">Iron storage</keyword>
<comment type="similarity">
    <text evidence="9 11">Belongs to the bacterioferritin family.</text>
</comment>
<keyword evidence="6 9" id="KW-0408">Iron</keyword>
<dbReference type="PROSITE" id="PS50905">
    <property type="entry name" value="FERRITIN_LIKE"/>
    <property type="match status" value="1"/>
</dbReference>
<accession>A0A4R7HY62</accession>